<comment type="cofactor">
    <cofactor evidence="1">
        <name>a divalent metal cation</name>
        <dbReference type="ChEBI" id="CHEBI:60240"/>
    </cofactor>
</comment>
<evidence type="ECO:0000256" key="1">
    <source>
        <dbReference type="ARBA" id="ARBA00001968"/>
    </source>
</evidence>
<sequence>MLLVHYRIPPFQDRLQPLKRCKIVEYGQFEFQLDSIGDVMFERICRFKKSDIPRLIDLFDLHNVRYPHRLNPSPELAITVLLNNLSFPRTYFEQTLRFGRSQAYICVVFNTLIRYLYRRYEGMMKWHPKLDYNRAKRAFCKPEKLQGIYYTGYKHAHGCKFQGIVCPDGLMMSLSGPYEGRLNDLNMVLESRVAEVINEKFEPYEPPDQLNKMLFLYGDKAYHGLPRIIAPYPRNNLIGEETHKWNKEMERARVAVENAFGQTHCLWMMNAFSKNLRSGSSPLRASHERLHLSLWVWDCGKVSYEAIKSR</sequence>
<dbReference type="AlphaFoldDB" id="A0A232LN36"/>
<accession>A0A232LN36</accession>
<dbReference type="Proteomes" id="UP000243515">
    <property type="component" value="Unassembled WGS sequence"/>
</dbReference>
<comment type="caution">
    <text evidence="4">The sequence shown here is derived from an EMBL/GenBank/DDBJ whole genome shotgun (WGS) entry which is preliminary data.</text>
</comment>
<reference evidence="4 5" key="1">
    <citation type="journal article" date="2015" name="Environ. Microbiol.">
        <title>Metagenome sequence of Elaphomyces granulatus from sporocarp tissue reveals Ascomycota ectomycorrhizal fingerprints of genome expansion and a Proteobacteria-rich microbiome.</title>
        <authorList>
            <person name="Quandt C.A."/>
            <person name="Kohler A."/>
            <person name="Hesse C.N."/>
            <person name="Sharpton T.J."/>
            <person name="Martin F."/>
            <person name="Spatafora J.W."/>
        </authorList>
    </citation>
    <scope>NUCLEOTIDE SEQUENCE [LARGE SCALE GENOMIC DNA]</scope>
    <source>
        <strain evidence="4 5">OSC145934</strain>
    </source>
</reference>
<keyword evidence="5" id="KW-1185">Reference proteome</keyword>
<evidence type="ECO:0000259" key="3">
    <source>
        <dbReference type="Pfam" id="PF13359"/>
    </source>
</evidence>
<proteinExistence type="predicted"/>
<evidence type="ECO:0000313" key="5">
    <source>
        <dbReference type="Proteomes" id="UP000243515"/>
    </source>
</evidence>
<feature type="domain" description="DDE Tnp4" evidence="3">
    <location>
        <begin position="142"/>
        <end position="263"/>
    </location>
</feature>
<keyword evidence="2" id="KW-0479">Metal-binding</keyword>
<dbReference type="OrthoDB" id="5289248at2759"/>
<dbReference type="EMBL" id="NPHW01006787">
    <property type="protein sequence ID" value="OXV05556.1"/>
    <property type="molecule type" value="Genomic_DNA"/>
</dbReference>
<dbReference type="GO" id="GO:0046872">
    <property type="term" value="F:metal ion binding"/>
    <property type="evidence" value="ECO:0007669"/>
    <property type="project" value="UniProtKB-KW"/>
</dbReference>
<evidence type="ECO:0000313" key="4">
    <source>
        <dbReference type="EMBL" id="OXV05556.1"/>
    </source>
</evidence>
<gene>
    <name evidence="4" type="ORF">Egran_06676</name>
</gene>
<organism evidence="4 5">
    <name type="scientific">Elaphomyces granulatus</name>
    <dbReference type="NCBI Taxonomy" id="519963"/>
    <lineage>
        <taxon>Eukaryota</taxon>
        <taxon>Fungi</taxon>
        <taxon>Dikarya</taxon>
        <taxon>Ascomycota</taxon>
        <taxon>Pezizomycotina</taxon>
        <taxon>Eurotiomycetes</taxon>
        <taxon>Eurotiomycetidae</taxon>
        <taxon>Eurotiales</taxon>
        <taxon>Elaphomycetaceae</taxon>
        <taxon>Elaphomyces</taxon>
    </lineage>
</organism>
<name>A0A232LN36_9EURO</name>
<dbReference type="Pfam" id="PF13359">
    <property type="entry name" value="DDE_Tnp_4"/>
    <property type="match status" value="1"/>
</dbReference>
<protein>
    <recommendedName>
        <fullName evidence="3">DDE Tnp4 domain-containing protein</fullName>
    </recommendedName>
</protein>
<dbReference type="InterPro" id="IPR027806">
    <property type="entry name" value="HARBI1_dom"/>
</dbReference>
<evidence type="ECO:0000256" key="2">
    <source>
        <dbReference type="ARBA" id="ARBA00022723"/>
    </source>
</evidence>